<dbReference type="InterPro" id="IPR041528">
    <property type="entry name" value="Cas6b_N"/>
</dbReference>
<dbReference type="Proteomes" id="UP000029736">
    <property type="component" value="Unassembled WGS sequence"/>
</dbReference>
<evidence type="ECO:0000259" key="1">
    <source>
        <dbReference type="Pfam" id="PF17262"/>
    </source>
</evidence>
<gene>
    <name evidence="3" type="ORF">IX84_22415</name>
</gene>
<dbReference type="RefSeq" id="WP_044225604.1">
    <property type="nucleotide sequence ID" value="NZ_JBKAGJ010000013.1"/>
</dbReference>
<keyword evidence="4" id="KW-1185">Reference proteome</keyword>
<feature type="domain" description="Cas6b C-terminal" evidence="1">
    <location>
        <begin position="119"/>
        <end position="229"/>
    </location>
</feature>
<sequence>MTKSPNLLDIPTLKVRFEPRIQPRELNAFRGAMAAKVGLEHEWFHNHDNDEKGNRRYHYRYPLVQYRLMEGCPGLFFLGKGADEAMRLFAQPDWSVTFTRQKREAHLYEMKRAIQQIGLSQKMQQYRLRSWIAFNQDNYKRYQQTPGLIGRLELMERALAGQILGLATGLGYQFPERFSVAITEWEGASTVTFSKNKMLAFNVSFQTDAVLPLQAGLGRGAGRGFGEIEIG</sequence>
<dbReference type="AlphaFoldDB" id="A0A098S1E3"/>
<dbReference type="EMBL" id="JPOS01000081">
    <property type="protein sequence ID" value="KGE86189.1"/>
    <property type="molecule type" value="Genomic_DNA"/>
</dbReference>
<proteinExistence type="predicted"/>
<dbReference type="OrthoDB" id="656505at2"/>
<evidence type="ECO:0000313" key="3">
    <source>
        <dbReference type="EMBL" id="KGE86189.1"/>
    </source>
</evidence>
<name>A0A098S1E3_9BACT</name>
<protein>
    <recommendedName>
        <fullName evidence="5">CRISPR-associated protein Cas6</fullName>
    </recommendedName>
</protein>
<evidence type="ECO:0000313" key="4">
    <source>
        <dbReference type="Proteomes" id="UP000029736"/>
    </source>
</evidence>
<evidence type="ECO:0000259" key="2">
    <source>
        <dbReference type="Pfam" id="PF17955"/>
    </source>
</evidence>
<feature type="domain" description="Cas6b N-terminal" evidence="2">
    <location>
        <begin position="9"/>
        <end position="112"/>
    </location>
</feature>
<dbReference type="InterPro" id="IPR020209">
    <property type="entry name" value="Cas6b_C"/>
</dbReference>
<dbReference type="Pfam" id="PF17955">
    <property type="entry name" value="Cas6b_N"/>
    <property type="match status" value="1"/>
</dbReference>
<reference evidence="3 4" key="1">
    <citation type="journal article" date="2014" name="Int. J. Syst. Evol. Microbiol.">
        <title>Phaeodactylibacter xiamenensis gen. nov., sp. nov., a member of the family Saprospiraceae isolated from the marine alga Phaeodactylum tricornutum.</title>
        <authorList>
            <person name="Chen Z.Jr."/>
            <person name="Lei X."/>
            <person name="Lai Q."/>
            <person name="Li Y."/>
            <person name="Zhang B."/>
            <person name="Zhang J."/>
            <person name="Zhang H."/>
            <person name="Yang L."/>
            <person name="Zheng W."/>
            <person name="Tian Y."/>
            <person name="Yu Z."/>
            <person name="Xu H.Jr."/>
            <person name="Zheng T."/>
        </authorList>
    </citation>
    <scope>NUCLEOTIDE SEQUENCE [LARGE SCALE GENOMIC DNA]</scope>
    <source>
        <strain evidence="3 4">KD52</strain>
    </source>
</reference>
<organism evidence="3 4">
    <name type="scientific">Phaeodactylibacter xiamenensis</name>
    <dbReference type="NCBI Taxonomy" id="1524460"/>
    <lineage>
        <taxon>Bacteria</taxon>
        <taxon>Pseudomonadati</taxon>
        <taxon>Bacteroidota</taxon>
        <taxon>Saprospiria</taxon>
        <taxon>Saprospirales</taxon>
        <taxon>Haliscomenobacteraceae</taxon>
        <taxon>Phaeodactylibacter</taxon>
    </lineage>
</organism>
<accession>A0A098S1E3</accession>
<evidence type="ECO:0008006" key="5">
    <source>
        <dbReference type="Google" id="ProtNLM"/>
    </source>
</evidence>
<comment type="caution">
    <text evidence="3">The sequence shown here is derived from an EMBL/GenBank/DDBJ whole genome shotgun (WGS) entry which is preliminary data.</text>
</comment>
<dbReference type="Pfam" id="PF17262">
    <property type="entry name" value="Cas6b_C"/>
    <property type="match status" value="1"/>
</dbReference>
<dbReference type="STRING" id="1524460.IX84_22415"/>